<sequence>MGSGFMRNFDDAAGGHWQAAVLDGSFGGTLLVFSCSGDGAVRKTAMSAQNMRLAEQDLAGMSESRLRELLAESVPWA</sequence>
<dbReference type="RefSeq" id="WP_007511327.1">
    <property type="nucleotide sequence ID" value="NC_020541.1"/>
</dbReference>
<dbReference type="KEGG" id="rhd:R2APBS1_2215"/>
<proteinExistence type="predicted"/>
<dbReference type="EMBL" id="CP003470">
    <property type="protein sequence ID" value="AGG89324.1"/>
    <property type="molecule type" value="Genomic_DNA"/>
</dbReference>
<reference evidence="1 2" key="1">
    <citation type="submission" date="2012-04" db="EMBL/GenBank/DDBJ databases">
        <title>Complete genome of Rhodanobacter sp. 2APBS1.</title>
        <authorList>
            <consortium name="US DOE Joint Genome Institute"/>
            <person name="Huntemann M."/>
            <person name="Wei C.-L."/>
            <person name="Han J."/>
            <person name="Detter J.C."/>
            <person name="Han C."/>
            <person name="Tapia R."/>
            <person name="Munk A.C.C."/>
            <person name="Chen A."/>
            <person name="Krypides N."/>
            <person name="Mavromatis K."/>
            <person name="Markowitz V."/>
            <person name="Szeto E."/>
            <person name="Ivanova N."/>
            <person name="Mikhailova N."/>
            <person name="Ovchinnikova G."/>
            <person name="Pagani I."/>
            <person name="Pati A."/>
            <person name="Goodwin L."/>
            <person name="Peters L."/>
            <person name="Pitluck S."/>
            <person name="Woyke T."/>
            <person name="Prakash O."/>
            <person name="Elkins J."/>
            <person name="Brown S."/>
            <person name="Palumbo A."/>
            <person name="Hemme C."/>
            <person name="Zhou J."/>
            <person name="Watson D."/>
            <person name="Jardine P."/>
            <person name="Kostka J."/>
            <person name="Green S."/>
        </authorList>
    </citation>
    <scope>NUCLEOTIDE SEQUENCE [LARGE SCALE GENOMIC DNA]</scope>
    <source>
        <strain evidence="1 2">2APBS1</strain>
    </source>
</reference>
<evidence type="ECO:0000313" key="1">
    <source>
        <dbReference type="EMBL" id="AGG89324.1"/>
    </source>
</evidence>
<evidence type="ECO:0000313" key="2">
    <source>
        <dbReference type="Proteomes" id="UP000011859"/>
    </source>
</evidence>
<dbReference type="HOGENOM" id="CLU_2635690_0_0_6"/>
<dbReference type="OrthoDB" id="5959235at2"/>
<organism evidence="1 2">
    <name type="scientific">Rhodanobacter denitrificans</name>
    <dbReference type="NCBI Taxonomy" id="666685"/>
    <lineage>
        <taxon>Bacteria</taxon>
        <taxon>Pseudomonadati</taxon>
        <taxon>Pseudomonadota</taxon>
        <taxon>Gammaproteobacteria</taxon>
        <taxon>Lysobacterales</taxon>
        <taxon>Rhodanobacteraceae</taxon>
        <taxon>Rhodanobacter</taxon>
    </lineage>
</organism>
<protein>
    <submittedName>
        <fullName evidence="1">Uncharacterized protein</fullName>
    </submittedName>
</protein>
<dbReference type="PROSITE" id="PS51257">
    <property type="entry name" value="PROKAR_LIPOPROTEIN"/>
    <property type="match status" value="1"/>
</dbReference>
<accession>M4NEU3</accession>
<name>I4WRA7_9GAMM</name>
<gene>
    <name evidence="1" type="ORF">R2APBS1_2215</name>
</gene>
<dbReference type="eggNOG" id="ENOG5031FK9">
    <property type="taxonomic scope" value="Bacteria"/>
</dbReference>
<dbReference type="PATRIC" id="fig|666685.9.peg.2125"/>
<dbReference type="AlphaFoldDB" id="I4WRA7"/>
<accession>I4WRA7</accession>
<keyword evidence="2" id="KW-1185">Reference proteome</keyword>
<dbReference type="Proteomes" id="UP000011859">
    <property type="component" value="Chromosome"/>
</dbReference>
<dbReference type="GeneID" id="72426912"/>